<evidence type="ECO:0000256" key="3">
    <source>
        <dbReference type="SAM" id="SignalP"/>
    </source>
</evidence>
<feature type="compositionally biased region" description="Basic residues" evidence="1">
    <location>
        <begin position="220"/>
        <end position="230"/>
    </location>
</feature>
<feature type="domain" description="DUF7728" evidence="4">
    <location>
        <begin position="45"/>
        <end position="185"/>
    </location>
</feature>
<dbReference type="Pfam" id="PF24854">
    <property type="entry name" value="DUF7728"/>
    <property type="match status" value="1"/>
</dbReference>
<feature type="chain" id="PRO_5025462974" description="DUF7728 domain-containing protein" evidence="3">
    <location>
        <begin position="19"/>
        <end position="366"/>
    </location>
</feature>
<evidence type="ECO:0000313" key="6">
    <source>
        <dbReference type="Proteomes" id="UP000799424"/>
    </source>
</evidence>
<evidence type="ECO:0000259" key="4">
    <source>
        <dbReference type="Pfam" id="PF24854"/>
    </source>
</evidence>
<organism evidence="5 6">
    <name type="scientific">Ophiobolus disseminans</name>
    <dbReference type="NCBI Taxonomy" id="1469910"/>
    <lineage>
        <taxon>Eukaryota</taxon>
        <taxon>Fungi</taxon>
        <taxon>Dikarya</taxon>
        <taxon>Ascomycota</taxon>
        <taxon>Pezizomycotina</taxon>
        <taxon>Dothideomycetes</taxon>
        <taxon>Pleosporomycetidae</taxon>
        <taxon>Pleosporales</taxon>
        <taxon>Pleosporineae</taxon>
        <taxon>Phaeosphaeriaceae</taxon>
        <taxon>Ophiobolus</taxon>
    </lineage>
</organism>
<keyword evidence="6" id="KW-1185">Reference proteome</keyword>
<evidence type="ECO:0000256" key="2">
    <source>
        <dbReference type="SAM" id="Phobius"/>
    </source>
</evidence>
<name>A0A6A6ZP63_9PLEO</name>
<feature type="signal peptide" evidence="3">
    <location>
        <begin position="1"/>
        <end position="18"/>
    </location>
</feature>
<keyword evidence="2" id="KW-1133">Transmembrane helix</keyword>
<accession>A0A6A6ZP63</accession>
<dbReference type="Proteomes" id="UP000799424">
    <property type="component" value="Unassembled WGS sequence"/>
</dbReference>
<dbReference type="AlphaFoldDB" id="A0A6A6ZP63"/>
<evidence type="ECO:0000256" key="1">
    <source>
        <dbReference type="SAM" id="MobiDB-lite"/>
    </source>
</evidence>
<dbReference type="EMBL" id="MU006233">
    <property type="protein sequence ID" value="KAF2822891.1"/>
    <property type="molecule type" value="Genomic_DNA"/>
</dbReference>
<keyword evidence="3" id="KW-0732">Signal</keyword>
<reference evidence="5" key="1">
    <citation type="journal article" date="2020" name="Stud. Mycol.">
        <title>101 Dothideomycetes genomes: a test case for predicting lifestyles and emergence of pathogens.</title>
        <authorList>
            <person name="Haridas S."/>
            <person name="Albert R."/>
            <person name="Binder M."/>
            <person name="Bloem J."/>
            <person name="Labutti K."/>
            <person name="Salamov A."/>
            <person name="Andreopoulos B."/>
            <person name="Baker S."/>
            <person name="Barry K."/>
            <person name="Bills G."/>
            <person name="Bluhm B."/>
            <person name="Cannon C."/>
            <person name="Castanera R."/>
            <person name="Culley D."/>
            <person name="Daum C."/>
            <person name="Ezra D."/>
            <person name="Gonzalez J."/>
            <person name="Henrissat B."/>
            <person name="Kuo A."/>
            <person name="Liang C."/>
            <person name="Lipzen A."/>
            <person name="Lutzoni F."/>
            <person name="Magnuson J."/>
            <person name="Mondo S."/>
            <person name="Nolan M."/>
            <person name="Ohm R."/>
            <person name="Pangilinan J."/>
            <person name="Park H.-J."/>
            <person name="Ramirez L."/>
            <person name="Alfaro M."/>
            <person name="Sun H."/>
            <person name="Tritt A."/>
            <person name="Yoshinaga Y."/>
            <person name="Zwiers L.-H."/>
            <person name="Turgeon B."/>
            <person name="Goodwin S."/>
            <person name="Spatafora J."/>
            <person name="Crous P."/>
            <person name="Grigoriev I."/>
        </authorList>
    </citation>
    <scope>NUCLEOTIDE SEQUENCE</scope>
    <source>
        <strain evidence="5">CBS 113818</strain>
    </source>
</reference>
<evidence type="ECO:0000313" key="5">
    <source>
        <dbReference type="EMBL" id="KAF2822891.1"/>
    </source>
</evidence>
<dbReference type="OrthoDB" id="5409353at2759"/>
<keyword evidence="2" id="KW-0812">Transmembrane</keyword>
<gene>
    <name evidence="5" type="ORF">CC86DRAFT_356666</name>
</gene>
<dbReference type="InterPro" id="IPR056145">
    <property type="entry name" value="DUF7728"/>
</dbReference>
<proteinExistence type="predicted"/>
<dbReference type="PANTHER" id="PTHR40622:SF1">
    <property type="match status" value="1"/>
</dbReference>
<keyword evidence="2" id="KW-0472">Membrane</keyword>
<sequence length="366" mass="40285">MSLSKLGVFASLALAASAVLIPPTITTDDLGDDVAMEGLVIDPSKRSVALECPGCAFAHKEETHISWKQDAGNTLLLNFETGPHEDILGLNGFQLYPPNFSEAVTSFYVTQVDPESNEPLRLHVTGYEFSFNGAETVSQDGMELLPMNLHIFSLEGVAVEPPILTINVLKEATGRLMIASFDTAQTSETDVSAQDNCNEWPLLCKWKTIVAERIEKMKKMGKPCHKRPNGHHNPMEQDGMAGKPPHRFRPGRPHHRPHHGPHHMGHGHHRMHRFATRALFTILIPIIIGIFAGTVTYLIGMVLGTLIAIVIAKIRGQSYQRIALDEEDIEVQPEVNSEKQGYAELPAYDAPPVYEDAPAAEVGESK</sequence>
<feature type="region of interest" description="Disordered" evidence="1">
    <location>
        <begin position="220"/>
        <end position="269"/>
    </location>
</feature>
<dbReference type="PANTHER" id="PTHR40622">
    <property type="match status" value="1"/>
</dbReference>
<feature type="compositionally biased region" description="Basic residues" evidence="1">
    <location>
        <begin position="244"/>
        <end position="269"/>
    </location>
</feature>
<feature type="transmembrane region" description="Helical" evidence="2">
    <location>
        <begin position="278"/>
        <end position="311"/>
    </location>
</feature>
<protein>
    <recommendedName>
        <fullName evidence="4">DUF7728 domain-containing protein</fullName>
    </recommendedName>
</protein>